<evidence type="ECO:0000256" key="4">
    <source>
        <dbReference type="ARBA" id="ARBA00023136"/>
    </source>
</evidence>
<protein>
    <submittedName>
        <fullName evidence="8">Formate/nitrite transporter-domain-containing protein</fullName>
    </submittedName>
</protein>
<evidence type="ECO:0000313" key="8">
    <source>
        <dbReference type="EMBL" id="KAF9533751.1"/>
    </source>
</evidence>
<dbReference type="GO" id="GO:0005886">
    <property type="term" value="C:plasma membrane"/>
    <property type="evidence" value="ECO:0007669"/>
    <property type="project" value="TreeGrafter"/>
</dbReference>
<keyword evidence="9" id="KW-1185">Reference proteome</keyword>
<evidence type="ECO:0000313" key="9">
    <source>
        <dbReference type="Proteomes" id="UP000807306"/>
    </source>
</evidence>
<comment type="similarity">
    <text evidence="5">Belongs to the FNT transporter (TC 1.A.16) family.</text>
</comment>
<keyword evidence="3 7" id="KW-1133">Transmembrane helix</keyword>
<sequence>MVPTLKRGEPRLSRRILIRSGLFPSRCPSPLVSMSTIKYSASPLPPVRIVQGMVLNVRDEMLSGLLLEDAIVHNAIHKMQNPIDKMFFLGFIAGIWLGLAGIAATMVAGGIPIEVRQQWPTLPKIGSAFFFPFAIHFITLFGGELVTGNFMILSIGIWNRSIPWTRALVNLVILWIANFLACLTCAVLFSYKTELFVAEPYLSYVREVANTKTNGYSWINLFLRAIPANALVCMAVMFGFATRDSAGKIMALWFPVMIFAVSGFEHAVANMFFISNGLLYDSPTTIGRLFFNQSAVLLGNFVGAIVIGTTEHAMNHWNSPVPFERGHAAGTLAAGDVESTRKAKEDRPTDEKQQMKDLVRTRSRIIVQRKERSWCW</sequence>
<feature type="transmembrane region" description="Helical" evidence="7">
    <location>
        <begin position="221"/>
        <end position="240"/>
    </location>
</feature>
<dbReference type="Pfam" id="PF01226">
    <property type="entry name" value="Form_Nir_trans"/>
    <property type="match status" value="1"/>
</dbReference>
<dbReference type="InterPro" id="IPR000292">
    <property type="entry name" value="For/NO2_transpt"/>
</dbReference>
<keyword evidence="2 7" id="KW-0812">Transmembrane</keyword>
<evidence type="ECO:0000256" key="5">
    <source>
        <dbReference type="ARBA" id="ARBA00049660"/>
    </source>
</evidence>
<evidence type="ECO:0000256" key="1">
    <source>
        <dbReference type="ARBA" id="ARBA00004141"/>
    </source>
</evidence>
<name>A0A9P6ER73_9AGAR</name>
<feature type="compositionally biased region" description="Basic and acidic residues" evidence="6">
    <location>
        <begin position="338"/>
        <end position="355"/>
    </location>
</feature>
<proteinExistence type="inferred from homology"/>
<dbReference type="OrthoDB" id="4829at2759"/>
<organism evidence="8 9">
    <name type="scientific">Crepidotus variabilis</name>
    <dbReference type="NCBI Taxonomy" id="179855"/>
    <lineage>
        <taxon>Eukaryota</taxon>
        <taxon>Fungi</taxon>
        <taxon>Dikarya</taxon>
        <taxon>Basidiomycota</taxon>
        <taxon>Agaricomycotina</taxon>
        <taxon>Agaricomycetes</taxon>
        <taxon>Agaricomycetidae</taxon>
        <taxon>Agaricales</taxon>
        <taxon>Agaricineae</taxon>
        <taxon>Crepidotaceae</taxon>
        <taxon>Crepidotus</taxon>
    </lineage>
</organism>
<feature type="transmembrane region" description="Helical" evidence="7">
    <location>
        <begin position="167"/>
        <end position="191"/>
    </location>
</feature>
<feature type="transmembrane region" description="Helical" evidence="7">
    <location>
        <begin position="286"/>
        <end position="307"/>
    </location>
</feature>
<feature type="transmembrane region" description="Helical" evidence="7">
    <location>
        <begin position="252"/>
        <end position="274"/>
    </location>
</feature>
<gene>
    <name evidence="8" type="ORF">CPB83DRAFT_407485</name>
</gene>
<dbReference type="PANTHER" id="PTHR30520:SF6">
    <property type="entry name" value="FORMATE_NITRATE FAMILY TRANSPORTER (EUROFUNG)"/>
    <property type="match status" value="1"/>
</dbReference>
<evidence type="ECO:0000256" key="2">
    <source>
        <dbReference type="ARBA" id="ARBA00022692"/>
    </source>
</evidence>
<keyword evidence="4 7" id="KW-0472">Membrane</keyword>
<feature type="region of interest" description="Disordered" evidence="6">
    <location>
        <begin position="335"/>
        <end position="355"/>
    </location>
</feature>
<accession>A0A9P6ER73</accession>
<dbReference type="EMBL" id="MU157827">
    <property type="protein sequence ID" value="KAF9533751.1"/>
    <property type="molecule type" value="Genomic_DNA"/>
</dbReference>
<evidence type="ECO:0000256" key="3">
    <source>
        <dbReference type="ARBA" id="ARBA00022989"/>
    </source>
</evidence>
<dbReference type="PANTHER" id="PTHR30520">
    <property type="entry name" value="FORMATE TRANSPORTER-RELATED"/>
    <property type="match status" value="1"/>
</dbReference>
<feature type="transmembrane region" description="Helical" evidence="7">
    <location>
        <begin position="133"/>
        <end position="155"/>
    </location>
</feature>
<reference evidence="8" key="1">
    <citation type="submission" date="2020-11" db="EMBL/GenBank/DDBJ databases">
        <authorList>
            <consortium name="DOE Joint Genome Institute"/>
            <person name="Ahrendt S."/>
            <person name="Riley R."/>
            <person name="Andreopoulos W."/>
            <person name="Labutti K."/>
            <person name="Pangilinan J."/>
            <person name="Ruiz-Duenas F.J."/>
            <person name="Barrasa J.M."/>
            <person name="Sanchez-Garcia M."/>
            <person name="Camarero S."/>
            <person name="Miyauchi S."/>
            <person name="Serrano A."/>
            <person name="Linde D."/>
            <person name="Babiker R."/>
            <person name="Drula E."/>
            <person name="Ayuso-Fernandez I."/>
            <person name="Pacheco R."/>
            <person name="Padilla G."/>
            <person name="Ferreira P."/>
            <person name="Barriuso J."/>
            <person name="Kellner H."/>
            <person name="Castanera R."/>
            <person name="Alfaro M."/>
            <person name="Ramirez L."/>
            <person name="Pisabarro A.G."/>
            <person name="Kuo A."/>
            <person name="Tritt A."/>
            <person name="Lipzen A."/>
            <person name="He G."/>
            <person name="Yan M."/>
            <person name="Ng V."/>
            <person name="Cullen D."/>
            <person name="Martin F."/>
            <person name="Rosso M.-N."/>
            <person name="Henrissat B."/>
            <person name="Hibbett D."/>
            <person name="Martinez A.T."/>
            <person name="Grigoriev I.V."/>
        </authorList>
    </citation>
    <scope>NUCLEOTIDE SEQUENCE</scope>
    <source>
        <strain evidence="8">CBS 506.95</strain>
    </source>
</reference>
<dbReference type="InterPro" id="IPR023271">
    <property type="entry name" value="Aquaporin-like"/>
</dbReference>
<feature type="transmembrane region" description="Helical" evidence="7">
    <location>
        <begin position="87"/>
        <end position="113"/>
    </location>
</feature>
<comment type="caution">
    <text evidence="8">The sequence shown here is derived from an EMBL/GenBank/DDBJ whole genome shotgun (WGS) entry which is preliminary data.</text>
</comment>
<evidence type="ECO:0000256" key="7">
    <source>
        <dbReference type="SAM" id="Phobius"/>
    </source>
</evidence>
<dbReference type="Proteomes" id="UP000807306">
    <property type="component" value="Unassembled WGS sequence"/>
</dbReference>
<dbReference type="GO" id="GO:0015499">
    <property type="term" value="F:formate transmembrane transporter activity"/>
    <property type="evidence" value="ECO:0007669"/>
    <property type="project" value="TreeGrafter"/>
</dbReference>
<evidence type="ECO:0000256" key="6">
    <source>
        <dbReference type="SAM" id="MobiDB-lite"/>
    </source>
</evidence>
<dbReference type="AlphaFoldDB" id="A0A9P6ER73"/>
<comment type="subcellular location">
    <subcellularLocation>
        <location evidence="1">Membrane</location>
        <topology evidence="1">Multi-pass membrane protein</topology>
    </subcellularLocation>
</comment>
<dbReference type="Gene3D" id="1.20.1080.10">
    <property type="entry name" value="Glycerol uptake facilitator protein"/>
    <property type="match status" value="1"/>
</dbReference>